<dbReference type="PANTHER" id="PTHR48070">
    <property type="entry name" value="ESTERASE OVCA2"/>
    <property type="match status" value="1"/>
</dbReference>
<name>A0A9P4PPZ1_9PLEO</name>
<evidence type="ECO:0000313" key="4">
    <source>
        <dbReference type="Proteomes" id="UP000799764"/>
    </source>
</evidence>
<sequence>ALHQLDAFITSHGPFDGVVAFSHGAQLTAMYMVHKKFEGALIESPFKCAIFFSLLGVYDPREWFTKALVQKLDITDNGSAIDIPSLVVWGNKDPWKQEAHGVSLLCDPRTSYTFLHSGGHKITGIGLNEALGPVAKLAKRCIMSSCTEGV</sequence>
<dbReference type="Gene3D" id="3.40.50.1820">
    <property type="entry name" value="alpha/beta hydrolase"/>
    <property type="match status" value="1"/>
</dbReference>
<dbReference type="InterPro" id="IPR005645">
    <property type="entry name" value="FSH-like_dom"/>
</dbReference>
<reference evidence="3" key="1">
    <citation type="journal article" date="2020" name="Stud. Mycol.">
        <title>101 Dothideomycetes genomes: a test case for predicting lifestyles and emergence of pathogens.</title>
        <authorList>
            <person name="Haridas S."/>
            <person name="Albert R."/>
            <person name="Binder M."/>
            <person name="Bloem J."/>
            <person name="Labutti K."/>
            <person name="Salamov A."/>
            <person name="Andreopoulos B."/>
            <person name="Baker S."/>
            <person name="Barry K."/>
            <person name="Bills G."/>
            <person name="Bluhm B."/>
            <person name="Cannon C."/>
            <person name="Castanera R."/>
            <person name="Culley D."/>
            <person name="Daum C."/>
            <person name="Ezra D."/>
            <person name="Gonzalez J."/>
            <person name="Henrissat B."/>
            <person name="Kuo A."/>
            <person name="Liang C."/>
            <person name="Lipzen A."/>
            <person name="Lutzoni F."/>
            <person name="Magnuson J."/>
            <person name="Mondo S."/>
            <person name="Nolan M."/>
            <person name="Ohm R."/>
            <person name="Pangilinan J."/>
            <person name="Park H.-J."/>
            <person name="Ramirez L."/>
            <person name="Alfaro M."/>
            <person name="Sun H."/>
            <person name="Tritt A."/>
            <person name="Yoshinaga Y."/>
            <person name="Zwiers L.-H."/>
            <person name="Turgeon B."/>
            <person name="Goodwin S."/>
            <person name="Spatafora J."/>
            <person name="Crous P."/>
            <person name="Grigoriev I."/>
        </authorList>
    </citation>
    <scope>NUCLEOTIDE SEQUENCE</scope>
    <source>
        <strain evidence="3">CBS 690.94</strain>
    </source>
</reference>
<dbReference type="Pfam" id="PF03959">
    <property type="entry name" value="FSH1"/>
    <property type="match status" value="1"/>
</dbReference>
<keyword evidence="4" id="KW-1185">Reference proteome</keyword>
<protein>
    <recommendedName>
        <fullName evidence="2">Serine hydrolase domain-containing protein</fullName>
    </recommendedName>
</protein>
<dbReference type="Proteomes" id="UP000799764">
    <property type="component" value="Unassembled WGS sequence"/>
</dbReference>
<evidence type="ECO:0000256" key="1">
    <source>
        <dbReference type="ARBA" id="ARBA00022801"/>
    </source>
</evidence>
<dbReference type="InterPro" id="IPR029058">
    <property type="entry name" value="AB_hydrolase_fold"/>
</dbReference>
<evidence type="ECO:0000259" key="2">
    <source>
        <dbReference type="Pfam" id="PF03959"/>
    </source>
</evidence>
<accession>A0A9P4PPZ1</accession>
<dbReference type="EMBL" id="MU001496">
    <property type="protein sequence ID" value="KAF2448052.1"/>
    <property type="molecule type" value="Genomic_DNA"/>
</dbReference>
<organism evidence="3 4">
    <name type="scientific">Karstenula rhodostoma CBS 690.94</name>
    <dbReference type="NCBI Taxonomy" id="1392251"/>
    <lineage>
        <taxon>Eukaryota</taxon>
        <taxon>Fungi</taxon>
        <taxon>Dikarya</taxon>
        <taxon>Ascomycota</taxon>
        <taxon>Pezizomycotina</taxon>
        <taxon>Dothideomycetes</taxon>
        <taxon>Pleosporomycetidae</taxon>
        <taxon>Pleosporales</taxon>
        <taxon>Massarineae</taxon>
        <taxon>Didymosphaeriaceae</taxon>
        <taxon>Karstenula</taxon>
    </lineage>
</organism>
<dbReference type="GO" id="GO:0005737">
    <property type="term" value="C:cytoplasm"/>
    <property type="evidence" value="ECO:0007669"/>
    <property type="project" value="TreeGrafter"/>
</dbReference>
<keyword evidence="1" id="KW-0378">Hydrolase</keyword>
<feature type="domain" description="Serine hydrolase" evidence="2">
    <location>
        <begin position="3"/>
        <end position="122"/>
    </location>
</feature>
<dbReference type="SUPFAM" id="SSF53474">
    <property type="entry name" value="alpha/beta-Hydrolases"/>
    <property type="match status" value="1"/>
</dbReference>
<feature type="non-terminal residue" evidence="3">
    <location>
        <position position="1"/>
    </location>
</feature>
<comment type="caution">
    <text evidence="3">The sequence shown here is derived from an EMBL/GenBank/DDBJ whole genome shotgun (WGS) entry which is preliminary data.</text>
</comment>
<dbReference type="PANTHER" id="PTHR48070:SF6">
    <property type="entry name" value="ESTERASE OVCA2"/>
    <property type="match status" value="1"/>
</dbReference>
<gene>
    <name evidence="3" type="ORF">P171DRAFT_354226</name>
</gene>
<dbReference type="AlphaFoldDB" id="A0A9P4PPZ1"/>
<evidence type="ECO:0000313" key="3">
    <source>
        <dbReference type="EMBL" id="KAF2448052.1"/>
    </source>
</evidence>
<dbReference type="GO" id="GO:0016787">
    <property type="term" value="F:hydrolase activity"/>
    <property type="evidence" value="ECO:0007669"/>
    <property type="project" value="UniProtKB-KW"/>
</dbReference>
<dbReference type="GO" id="GO:0019748">
    <property type="term" value="P:secondary metabolic process"/>
    <property type="evidence" value="ECO:0007669"/>
    <property type="project" value="TreeGrafter"/>
</dbReference>
<proteinExistence type="predicted"/>
<dbReference type="GO" id="GO:0005634">
    <property type="term" value="C:nucleus"/>
    <property type="evidence" value="ECO:0007669"/>
    <property type="project" value="TreeGrafter"/>
</dbReference>
<dbReference type="OrthoDB" id="2094269at2759"/>
<dbReference type="InterPro" id="IPR050593">
    <property type="entry name" value="LovG"/>
</dbReference>